<evidence type="ECO:0000313" key="1">
    <source>
        <dbReference type="EMBL" id="TDO23788.1"/>
    </source>
</evidence>
<dbReference type="EMBL" id="SNWM01000001">
    <property type="protein sequence ID" value="TDO23788.1"/>
    <property type="molecule type" value="Genomic_DNA"/>
</dbReference>
<keyword evidence="2" id="KW-1185">Reference proteome</keyword>
<dbReference type="RefSeq" id="WP_133551331.1">
    <property type="nucleotide sequence ID" value="NZ_SNWM01000001.1"/>
</dbReference>
<dbReference type="Proteomes" id="UP000295499">
    <property type="component" value="Unassembled WGS sequence"/>
</dbReference>
<reference evidence="1 2" key="1">
    <citation type="submission" date="2019-03" db="EMBL/GenBank/DDBJ databases">
        <title>Genomic Encyclopedia of Archaeal and Bacterial Type Strains, Phase II (KMG-II): from individual species to whole genera.</title>
        <authorList>
            <person name="Goeker M."/>
        </authorList>
    </citation>
    <scope>NUCLEOTIDE SEQUENCE [LARGE SCALE GENOMIC DNA]</scope>
    <source>
        <strain evidence="1 2">DSM 19034</strain>
    </source>
</reference>
<evidence type="ECO:0000313" key="2">
    <source>
        <dbReference type="Proteomes" id="UP000295499"/>
    </source>
</evidence>
<dbReference type="OrthoDB" id="7024294at2"/>
<gene>
    <name evidence="1" type="ORF">CLV32_0073</name>
</gene>
<organism evidence="1 2">
    <name type="scientific">Pedobacter duraquae</name>
    <dbReference type="NCBI Taxonomy" id="425511"/>
    <lineage>
        <taxon>Bacteria</taxon>
        <taxon>Pseudomonadati</taxon>
        <taxon>Bacteroidota</taxon>
        <taxon>Sphingobacteriia</taxon>
        <taxon>Sphingobacteriales</taxon>
        <taxon>Sphingobacteriaceae</taxon>
        <taxon>Pedobacter</taxon>
    </lineage>
</organism>
<comment type="caution">
    <text evidence="1">The sequence shown here is derived from an EMBL/GenBank/DDBJ whole genome shotgun (WGS) entry which is preliminary data.</text>
</comment>
<proteinExistence type="predicted"/>
<dbReference type="AlphaFoldDB" id="A0A4V3C3Y0"/>
<accession>A0A4V3C3Y0</accession>
<sequence>MWIWICIVLLNAVLIYVFFPAEKLVVERNKEPLAAIYSGFQEINADYKSDVFEVSLVARVVVSSAASPNPIRIFSSVNNQLILDCDANVNEETKFDTRYYKIDKIGTVTDSLYVAYHGYSEQFIDDFMVYTSAKDAYYTTWPLNGDTTRRQLAELNGDFSWEDERLEAKLKAIKATAKYYFITAVLNDDVWYRQVYFYADQKWYLLWQKMKGYTDVPDEDSGRRYRNVVFRSGEVSFEIPKNVKLLHFHPQEKIKYYHVIGGGAGGFSVYNWRGQGFFETSIAGRNFEFMVPKLVVEKEKHNEFKPSLYTVTEPGSSTELYNPAFYHSSNGFSFYAPAGKELFLIKVK</sequence>
<name>A0A4V3C3Y0_9SPHI</name>
<protein>
    <submittedName>
        <fullName evidence="1">Uncharacterized protein</fullName>
    </submittedName>
</protein>